<keyword evidence="8" id="KW-1185">Reference proteome</keyword>
<feature type="active site" description="Glycyl thioester intermediate" evidence="3">
    <location>
        <position position="108"/>
    </location>
</feature>
<dbReference type="InterPro" id="IPR000608">
    <property type="entry name" value="UBC"/>
</dbReference>
<dbReference type="STRING" id="246404.A0A507ESX6"/>
<keyword evidence="4" id="KW-0547">Nucleotide-binding</keyword>
<comment type="caution">
    <text evidence="7">The sequence shown here is derived from an EMBL/GenBank/DDBJ whole genome shotgun (WGS) entry which is preliminary data.</text>
</comment>
<dbReference type="SMART" id="SM00212">
    <property type="entry name" value="UBCc"/>
    <property type="match status" value="1"/>
</dbReference>
<dbReference type="Pfam" id="PF00179">
    <property type="entry name" value="UQ_con"/>
    <property type="match status" value="1"/>
</dbReference>
<evidence type="ECO:0000259" key="6">
    <source>
        <dbReference type="PROSITE" id="PS50127"/>
    </source>
</evidence>
<dbReference type="OrthoDB" id="10069349at2759"/>
<evidence type="ECO:0000313" key="7">
    <source>
        <dbReference type="EMBL" id="TPX66410.1"/>
    </source>
</evidence>
<gene>
    <name evidence="7" type="ORF">CcCBS67573_g07841</name>
</gene>
<evidence type="ECO:0000313" key="8">
    <source>
        <dbReference type="Proteomes" id="UP000320333"/>
    </source>
</evidence>
<comment type="similarity">
    <text evidence="4">Belongs to the ubiquitin-conjugating enzyme family.</text>
</comment>
<dbReference type="CDD" id="cd23804">
    <property type="entry name" value="UBCc_UBE2S"/>
    <property type="match status" value="1"/>
</dbReference>
<evidence type="ECO:0000256" key="3">
    <source>
        <dbReference type="PROSITE-ProRule" id="PRU10133"/>
    </source>
</evidence>
<evidence type="ECO:0000256" key="4">
    <source>
        <dbReference type="RuleBase" id="RU362109"/>
    </source>
</evidence>
<protein>
    <recommendedName>
        <fullName evidence="6">UBC core domain-containing protein</fullName>
    </recommendedName>
</protein>
<dbReference type="InterPro" id="IPR016135">
    <property type="entry name" value="UBQ-conjugating_enzyme/RWD"/>
</dbReference>
<evidence type="ECO:0000256" key="5">
    <source>
        <dbReference type="SAM" id="MobiDB-lite"/>
    </source>
</evidence>
<dbReference type="GO" id="GO:0016740">
    <property type="term" value="F:transferase activity"/>
    <property type="evidence" value="ECO:0007669"/>
    <property type="project" value="UniProtKB-KW"/>
</dbReference>
<organism evidence="7 8">
    <name type="scientific">Chytriomyces confervae</name>
    <dbReference type="NCBI Taxonomy" id="246404"/>
    <lineage>
        <taxon>Eukaryota</taxon>
        <taxon>Fungi</taxon>
        <taxon>Fungi incertae sedis</taxon>
        <taxon>Chytridiomycota</taxon>
        <taxon>Chytridiomycota incertae sedis</taxon>
        <taxon>Chytridiomycetes</taxon>
        <taxon>Chytridiales</taxon>
        <taxon>Chytriomycetaceae</taxon>
        <taxon>Chytriomyces</taxon>
    </lineage>
</organism>
<dbReference type="InterPro" id="IPR023313">
    <property type="entry name" value="UBQ-conjugating_AS"/>
</dbReference>
<dbReference type="EMBL" id="QEAP01000443">
    <property type="protein sequence ID" value="TPX66410.1"/>
    <property type="molecule type" value="Genomic_DNA"/>
</dbReference>
<feature type="region of interest" description="Disordered" evidence="5">
    <location>
        <begin position="1"/>
        <end position="28"/>
    </location>
</feature>
<dbReference type="AlphaFoldDB" id="A0A507ESX6"/>
<dbReference type="GO" id="GO:0005524">
    <property type="term" value="F:ATP binding"/>
    <property type="evidence" value="ECO:0007669"/>
    <property type="project" value="UniProtKB-UniRule"/>
</dbReference>
<dbReference type="Gene3D" id="3.10.110.10">
    <property type="entry name" value="Ubiquitin Conjugating Enzyme"/>
    <property type="match status" value="1"/>
</dbReference>
<keyword evidence="2 4" id="KW-0833">Ubl conjugation pathway</keyword>
<sequence length="293" mass="31320">MSQSVKAVMRGKLPIKHNSETAPQTSTRPAELVQLNAKPPAEGIRMIDTVDVLDIQAWMAGPEGTPYAGGCFKIRLVPGPQFPSSPPKGFFETKIFHPNVSPSTGEICVNTLKKDWSPSLGIAHILLTIRCLLIAPNPESALNNDAGRLLLDDYESYARHAKLFTSLHARIPAGIPNPFPGQSISLLPPSITNNLANAGFSNISKISSSRMTDGVAAVSLRGSMFGRAMETAQAASCAEDAVSESSGKRRAVDTGGNVTALPLFENASNDRERNSVGNESVMKGNSRKSLRRL</sequence>
<dbReference type="SUPFAM" id="SSF54495">
    <property type="entry name" value="UBC-like"/>
    <property type="match status" value="1"/>
</dbReference>
<accession>A0A507ESX6</accession>
<keyword evidence="4" id="KW-0067">ATP-binding</keyword>
<dbReference type="PANTHER" id="PTHR24067">
    <property type="entry name" value="UBIQUITIN-CONJUGATING ENZYME E2"/>
    <property type="match status" value="1"/>
</dbReference>
<dbReference type="PROSITE" id="PS50127">
    <property type="entry name" value="UBC_2"/>
    <property type="match status" value="1"/>
</dbReference>
<reference evidence="7 8" key="1">
    <citation type="journal article" date="2019" name="Sci. Rep.">
        <title>Comparative genomics of chytrid fungi reveal insights into the obligate biotrophic and pathogenic lifestyle of Synchytrium endobioticum.</title>
        <authorList>
            <person name="van de Vossenberg B.T.L.H."/>
            <person name="Warris S."/>
            <person name="Nguyen H.D.T."/>
            <person name="van Gent-Pelzer M.P.E."/>
            <person name="Joly D.L."/>
            <person name="van de Geest H.C."/>
            <person name="Bonants P.J.M."/>
            <person name="Smith D.S."/>
            <person name="Levesque C.A."/>
            <person name="van der Lee T.A.J."/>
        </authorList>
    </citation>
    <scope>NUCLEOTIDE SEQUENCE [LARGE SCALE GENOMIC DNA]</scope>
    <source>
        <strain evidence="7 8">CBS 675.73</strain>
    </source>
</reference>
<dbReference type="Proteomes" id="UP000320333">
    <property type="component" value="Unassembled WGS sequence"/>
</dbReference>
<evidence type="ECO:0000256" key="2">
    <source>
        <dbReference type="ARBA" id="ARBA00022786"/>
    </source>
</evidence>
<proteinExistence type="inferred from homology"/>
<feature type="region of interest" description="Disordered" evidence="5">
    <location>
        <begin position="262"/>
        <end position="293"/>
    </location>
</feature>
<dbReference type="InterPro" id="IPR050113">
    <property type="entry name" value="Ub_conjugating_enzyme"/>
</dbReference>
<keyword evidence="1" id="KW-0808">Transferase</keyword>
<dbReference type="PROSITE" id="PS00183">
    <property type="entry name" value="UBC_1"/>
    <property type="match status" value="1"/>
</dbReference>
<feature type="domain" description="UBC core" evidence="6">
    <location>
        <begin position="23"/>
        <end position="170"/>
    </location>
</feature>
<name>A0A507ESX6_9FUNG</name>
<evidence type="ECO:0000256" key="1">
    <source>
        <dbReference type="ARBA" id="ARBA00022679"/>
    </source>
</evidence>